<dbReference type="KEGG" id="parl:PEC302110_18720"/>
<reference evidence="3" key="1">
    <citation type="journal article" date="2024" name="Int. J. Syst. Evol. Microbiol.">
        <title>Pectobacterium araliae sp. nov., a pathogen causing bacterial soft rot of Japanese angelica tree in Japan.</title>
        <authorList>
            <person name="Sawada H."/>
            <person name="Someya N."/>
            <person name="Morohoshi T."/>
            <person name="Ono M."/>
            <person name="Satou M."/>
        </authorList>
    </citation>
    <scope>NUCLEOTIDE SEQUENCE [LARGE SCALE GENOMIC DNA]</scope>
    <source>
        <strain evidence="3">MAFF 302110</strain>
    </source>
</reference>
<feature type="transmembrane region" description="Helical" evidence="1">
    <location>
        <begin position="43"/>
        <end position="64"/>
    </location>
</feature>
<dbReference type="AlphaFoldDB" id="A0AAN0KC55"/>
<proteinExistence type="predicted"/>
<dbReference type="Proteomes" id="UP001377830">
    <property type="component" value="Chromosome"/>
</dbReference>
<gene>
    <name evidence="2" type="ORF">PEC302110_18720</name>
</gene>
<evidence type="ECO:0000313" key="2">
    <source>
        <dbReference type="EMBL" id="BES84775.1"/>
    </source>
</evidence>
<accession>A0AAN0KC55</accession>
<dbReference type="EMBL" id="AP028908">
    <property type="protein sequence ID" value="BES84775.1"/>
    <property type="molecule type" value="Genomic_DNA"/>
</dbReference>
<name>A0AAN0KC55_9GAMM</name>
<keyword evidence="1" id="KW-0812">Transmembrane</keyword>
<protein>
    <submittedName>
        <fullName evidence="2">Uncharacterized protein</fullName>
    </submittedName>
</protein>
<keyword evidence="1" id="KW-0472">Membrane</keyword>
<evidence type="ECO:0000256" key="1">
    <source>
        <dbReference type="SAM" id="Phobius"/>
    </source>
</evidence>
<sequence>MTCVESCPVASTLHFSLMKPSGAQEKGGAAAKPLWQQTALSGITMAVLVLGILFGMIGFTMYTGGWNSPIPEQMYFRLITDSQGIDHP</sequence>
<keyword evidence="1" id="KW-1133">Transmembrane helix</keyword>
<keyword evidence="3" id="KW-1185">Reference proteome</keyword>
<evidence type="ECO:0000313" key="3">
    <source>
        <dbReference type="Proteomes" id="UP001377830"/>
    </source>
</evidence>
<organism evidence="2 3">
    <name type="scientific">Pectobacterium araliae</name>
    <dbReference type="NCBI Taxonomy" id="3073862"/>
    <lineage>
        <taxon>Bacteria</taxon>
        <taxon>Pseudomonadati</taxon>
        <taxon>Pseudomonadota</taxon>
        <taxon>Gammaproteobacteria</taxon>
        <taxon>Enterobacterales</taxon>
        <taxon>Pectobacteriaceae</taxon>
        <taxon>Pectobacterium</taxon>
    </lineage>
</organism>